<dbReference type="AlphaFoldDB" id="A0A1F6YVJ0"/>
<organism evidence="2 3">
    <name type="scientific">Candidatus Nomurabacteria bacterium RIFOXYC2_FULL_36_19</name>
    <dbReference type="NCBI Taxonomy" id="1801806"/>
    <lineage>
        <taxon>Bacteria</taxon>
        <taxon>Candidatus Nomuraibacteriota</taxon>
    </lineage>
</organism>
<feature type="transmembrane region" description="Helical" evidence="1">
    <location>
        <begin position="147"/>
        <end position="166"/>
    </location>
</feature>
<keyword evidence="1" id="KW-1133">Transmembrane helix</keyword>
<keyword evidence="1" id="KW-0812">Transmembrane</keyword>
<keyword evidence="1" id="KW-0472">Membrane</keyword>
<evidence type="ECO:0000313" key="2">
    <source>
        <dbReference type="EMBL" id="OGJ10355.1"/>
    </source>
</evidence>
<name>A0A1F6YVJ0_9BACT</name>
<dbReference type="EMBL" id="MFWE01000015">
    <property type="protein sequence ID" value="OGJ10355.1"/>
    <property type="molecule type" value="Genomic_DNA"/>
</dbReference>
<accession>A0A1F6YVJ0</accession>
<evidence type="ECO:0000313" key="3">
    <source>
        <dbReference type="Proteomes" id="UP000178975"/>
    </source>
</evidence>
<feature type="transmembrane region" description="Helical" evidence="1">
    <location>
        <begin position="12"/>
        <end position="28"/>
    </location>
</feature>
<sequence>MKVDKKNYKKDYLKFIFALFLCLFVRLIPLRAPNVEPILATLMPISRVYGALLGFIFAISSILLYDVATGTLGVQTFFTVLAYGTLGLWANSYFKNNKVNKWSYVRFAIIGTLFFDALTGLTVGPLFFHQSFMTSLVGQIPFTALHLFSNVAFAFILSPAIYNFLIKEQERKIEKKTSLIINELQPKII</sequence>
<reference evidence="2 3" key="1">
    <citation type="journal article" date="2016" name="Nat. Commun.">
        <title>Thousands of microbial genomes shed light on interconnected biogeochemical processes in an aquifer system.</title>
        <authorList>
            <person name="Anantharaman K."/>
            <person name="Brown C.T."/>
            <person name="Hug L.A."/>
            <person name="Sharon I."/>
            <person name="Castelle C.J."/>
            <person name="Probst A.J."/>
            <person name="Thomas B.C."/>
            <person name="Singh A."/>
            <person name="Wilkins M.J."/>
            <person name="Karaoz U."/>
            <person name="Brodie E.L."/>
            <person name="Williams K.H."/>
            <person name="Hubbard S.S."/>
            <person name="Banfield J.F."/>
        </authorList>
    </citation>
    <scope>NUCLEOTIDE SEQUENCE [LARGE SCALE GENOMIC DNA]</scope>
</reference>
<feature type="transmembrane region" description="Helical" evidence="1">
    <location>
        <begin position="104"/>
        <end position="127"/>
    </location>
</feature>
<evidence type="ECO:0008006" key="4">
    <source>
        <dbReference type="Google" id="ProtNLM"/>
    </source>
</evidence>
<comment type="caution">
    <text evidence="2">The sequence shown here is derived from an EMBL/GenBank/DDBJ whole genome shotgun (WGS) entry which is preliminary data.</text>
</comment>
<gene>
    <name evidence="2" type="ORF">A2456_01875</name>
</gene>
<feature type="transmembrane region" description="Helical" evidence="1">
    <location>
        <begin position="74"/>
        <end position="92"/>
    </location>
</feature>
<dbReference type="Proteomes" id="UP000178975">
    <property type="component" value="Unassembled WGS sequence"/>
</dbReference>
<feature type="transmembrane region" description="Helical" evidence="1">
    <location>
        <begin position="48"/>
        <end position="68"/>
    </location>
</feature>
<protein>
    <recommendedName>
        <fullName evidence="4">Rod shape-determining protein MreD</fullName>
    </recommendedName>
</protein>
<dbReference type="Gene3D" id="1.10.1760.20">
    <property type="match status" value="1"/>
</dbReference>
<evidence type="ECO:0000256" key="1">
    <source>
        <dbReference type="SAM" id="Phobius"/>
    </source>
</evidence>
<proteinExistence type="predicted"/>